<gene>
    <name evidence="1" type="ORF">T01_9894</name>
</gene>
<name>A0A0V1B3D3_TRISP</name>
<sequence>MSPARRTARASPCSLESFFCTTIGPSGSLGLNRGRVSLYGDTYCIIDAALVDQIDECQFDDSLSLFSLYFPDLPIPHVSRVEDPVVAVS</sequence>
<organism evidence="1 2">
    <name type="scientific">Trichinella spiralis</name>
    <name type="common">Trichina worm</name>
    <dbReference type="NCBI Taxonomy" id="6334"/>
    <lineage>
        <taxon>Eukaryota</taxon>
        <taxon>Metazoa</taxon>
        <taxon>Ecdysozoa</taxon>
        <taxon>Nematoda</taxon>
        <taxon>Enoplea</taxon>
        <taxon>Dorylaimia</taxon>
        <taxon>Trichinellida</taxon>
        <taxon>Trichinellidae</taxon>
        <taxon>Trichinella</taxon>
    </lineage>
</organism>
<proteinExistence type="predicted"/>
<dbReference type="OrthoDB" id="10399737at2759"/>
<accession>A0A0V1B3D3</accession>
<dbReference type="AlphaFoldDB" id="A0A0V1B3D3"/>
<reference evidence="1 2" key="1">
    <citation type="submission" date="2015-01" db="EMBL/GenBank/DDBJ databases">
        <title>Evolution of Trichinella species and genotypes.</title>
        <authorList>
            <person name="Korhonen P.K."/>
            <person name="Edoardo P."/>
            <person name="Giuseppe L.R."/>
            <person name="Gasser R.B."/>
        </authorList>
    </citation>
    <scope>NUCLEOTIDE SEQUENCE [LARGE SCALE GENOMIC DNA]</scope>
    <source>
        <strain evidence="1">ISS3</strain>
    </source>
</reference>
<protein>
    <submittedName>
        <fullName evidence="1">Uncharacterized protein</fullName>
    </submittedName>
</protein>
<keyword evidence="2" id="KW-1185">Reference proteome</keyword>
<evidence type="ECO:0000313" key="1">
    <source>
        <dbReference type="EMBL" id="KRY31534.1"/>
    </source>
</evidence>
<dbReference type="EMBL" id="JYDH01000116">
    <property type="protein sequence ID" value="KRY31534.1"/>
    <property type="molecule type" value="Genomic_DNA"/>
</dbReference>
<comment type="caution">
    <text evidence="1">The sequence shown here is derived from an EMBL/GenBank/DDBJ whole genome shotgun (WGS) entry which is preliminary data.</text>
</comment>
<dbReference type="InParanoid" id="A0A0V1B3D3"/>
<dbReference type="Proteomes" id="UP000054776">
    <property type="component" value="Unassembled WGS sequence"/>
</dbReference>
<evidence type="ECO:0000313" key="2">
    <source>
        <dbReference type="Proteomes" id="UP000054776"/>
    </source>
</evidence>